<dbReference type="Pfam" id="PF00112">
    <property type="entry name" value="Peptidase_C1"/>
    <property type="match status" value="1"/>
</dbReference>
<keyword evidence="3" id="KW-0378">Hydrolase</keyword>
<evidence type="ECO:0008006" key="12">
    <source>
        <dbReference type="Google" id="ProtNLM"/>
    </source>
</evidence>
<accession>A0A3Q1JEX9</accession>
<feature type="domain" description="Cathepsin propeptide inhibitor" evidence="9">
    <location>
        <begin position="37"/>
        <end position="95"/>
    </location>
</feature>
<keyword evidence="4" id="KW-0788">Thiol protease</keyword>
<dbReference type="CDD" id="cd02248">
    <property type="entry name" value="Peptidase_C1A"/>
    <property type="match status" value="1"/>
</dbReference>
<evidence type="ECO:0000313" key="11">
    <source>
        <dbReference type="Proteomes" id="UP000265040"/>
    </source>
</evidence>
<evidence type="ECO:0000256" key="4">
    <source>
        <dbReference type="ARBA" id="ARBA00022807"/>
    </source>
</evidence>
<feature type="signal peptide" evidence="7">
    <location>
        <begin position="1"/>
        <end position="26"/>
    </location>
</feature>
<feature type="chain" id="PRO_5043343969" description="Cathepsin K" evidence="7">
    <location>
        <begin position="27"/>
        <end position="360"/>
    </location>
</feature>
<dbReference type="RefSeq" id="XP_026229272.1">
    <property type="nucleotide sequence ID" value="XM_026373487.1"/>
</dbReference>
<dbReference type="GO" id="GO:0006508">
    <property type="term" value="P:proteolysis"/>
    <property type="evidence" value="ECO:0007669"/>
    <property type="project" value="UniProtKB-KW"/>
</dbReference>
<organism evidence="10 11">
    <name type="scientific">Anabas testudineus</name>
    <name type="common">Climbing perch</name>
    <name type="synonym">Anthias testudineus</name>
    <dbReference type="NCBI Taxonomy" id="64144"/>
    <lineage>
        <taxon>Eukaryota</taxon>
        <taxon>Metazoa</taxon>
        <taxon>Chordata</taxon>
        <taxon>Craniata</taxon>
        <taxon>Vertebrata</taxon>
        <taxon>Euteleostomi</taxon>
        <taxon>Actinopterygii</taxon>
        <taxon>Neopterygii</taxon>
        <taxon>Teleostei</taxon>
        <taxon>Neoteleostei</taxon>
        <taxon>Acanthomorphata</taxon>
        <taxon>Anabantaria</taxon>
        <taxon>Anabantiformes</taxon>
        <taxon>Anabantoidei</taxon>
        <taxon>Anabantidae</taxon>
        <taxon>Anabas</taxon>
    </lineage>
</organism>
<dbReference type="PROSITE" id="PS00139">
    <property type="entry name" value="THIOL_PROTEASE_CYS"/>
    <property type="match status" value="1"/>
</dbReference>
<dbReference type="Gene3D" id="3.90.70.10">
    <property type="entry name" value="Cysteine proteinases"/>
    <property type="match status" value="1"/>
</dbReference>
<dbReference type="PRINTS" id="PR00705">
    <property type="entry name" value="PAPAIN"/>
</dbReference>
<comment type="similarity">
    <text evidence="1">Belongs to the peptidase C1 family.</text>
</comment>
<evidence type="ECO:0000256" key="7">
    <source>
        <dbReference type="SAM" id="SignalP"/>
    </source>
</evidence>
<keyword evidence="2" id="KW-0645">Protease</keyword>
<evidence type="ECO:0000256" key="5">
    <source>
        <dbReference type="ARBA" id="ARBA00023145"/>
    </source>
</evidence>
<dbReference type="InterPro" id="IPR025661">
    <property type="entry name" value="Pept_asp_AS"/>
</dbReference>
<keyword evidence="11" id="KW-1185">Reference proteome</keyword>
<dbReference type="GeneID" id="113171110"/>
<evidence type="ECO:0000259" key="9">
    <source>
        <dbReference type="SMART" id="SM00848"/>
    </source>
</evidence>
<evidence type="ECO:0000256" key="6">
    <source>
        <dbReference type="ARBA" id="ARBA00023157"/>
    </source>
</evidence>
<dbReference type="SMART" id="SM00848">
    <property type="entry name" value="Inhibitor_I29"/>
    <property type="match status" value="1"/>
</dbReference>
<evidence type="ECO:0000256" key="2">
    <source>
        <dbReference type="ARBA" id="ARBA00022670"/>
    </source>
</evidence>
<dbReference type="Ensembl" id="ENSATET00000029881.3">
    <property type="protein sequence ID" value="ENSATEP00000029434.3"/>
    <property type="gene ID" value="ENSATEG00000020310.3"/>
</dbReference>
<dbReference type="InterPro" id="IPR039417">
    <property type="entry name" value="Peptidase_C1A_papain-like"/>
</dbReference>
<dbReference type="SMART" id="SM00645">
    <property type="entry name" value="Pept_C1"/>
    <property type="match status" value="1"/>
</dbReference>
<reference evidence="10" key="3">
    <citation type="submission" date="2025-09" db="UniProtKB">
        <authorList>
            <consortium name="Ensembl"/>
        </authorList>
    </citation>
    <scope>IDENTIFICATION</scope>
</reference>
<dbReference type="InterPro" id="IPR013201">
    <property type="entry name" value="Prot_inhib_I29"/>
</dbReference>
<keyword evidence="5" id="KW-0865">Zymogen</keyword>
<dbReference type="Proteomes" id="UP000265040">
    <property type="component" value="Chromosome 16"/>
</dbReference>
<keyword evidence="6" id="KW-1015">Disulfide bond</keyword>
<dbReference type="InterPro" id="IPR000668">
    <property type="entry name" value="Peptidase_C1A_C"/>
</dbReference>
<dbReference type="PANTHER" id="PTHR12411">
    <property type="entry name" value="CYSTEINE PROTEASE FAMILY C1-RELATED"/>
    <property type="match status" value="1"/>
</dbReference>
<sequence length="360" mass="40923">MYITYLKRMCLCLVLLLLLAVLYVNCSLKDETLDIQWEQWKIKYKKKYNDEEDYRRTIWEQNMYLIEVHNCEAEQGKHSYKLGMNYLTDMTSEEVAEKLTCLKPHRAKFSDFSRSRKCYLQSRGSTGPDWSTNRMTHIHQKKCSQDSKLPKSIDYRQTGLVTSVKNQGSCGACWVFSATGAIEGQLAKKTGRLLDLSAQNLLDCVDNNGCNGGHIIDAFEYVQKNGINSEEDYPYVIKKQSCRFNSSAIAAQCKGYRAIPEGDEYELAEALVEVGPLSVAIDSRNISIYTSGVYYNPQCDKDNPGHAVLLVGYGETAEGEKYWIVKNSWGDGWGEKGYIRIARNRENHCGIATDATYPLM</sequence>
<evidence type="ECO:0000313" key="10">
    <source>
        <dbReference type="Ensembl" id="ENSATEP00000029434.3"/>
    </source>
</evidence>
<proteinExistence type="inferred from homology"/>
<name>A0A3Q1JEX9_ANATE</name>
<dbReference type="GeneTree" id="ENSGT00940000157759"/>
<keyword evidence="7" id="KW-0732">Signal</keyword>
<reference evidence="10" key="1">
    <citation type="submission" date="2021-04" db="EMBL/GenBank/DDBJ databases">
        <authorList>
            <consortium name="Wellcome Sanger Institute Data Sharing"/>
        </authorList>
    </citation>
    <scope>NUCLEOTIDE SEQUENCE [LARGE SCALE GENOMIC DNA]</scope>
</reference>
<protein>
    <recommendedName>
        <fullName evidence="12">Cathepsin K</fullName>
    </recommendedName>
</protein>
<dbReference type="STRING" id="64144.ENSATEP00000029434"/>
<dbReference type="InterPro" id="IPR038765">
    <property type="entry name" value="Papain-like_cys_pep_sf"/>
</dbReference>
<dbReference type="GO" id="GO:0008234">
    <property type="term" value="F:cysteine-type peptidase activity"/>
    <property type="evidence" value="ECO:0007669"/>
    <property type="project" value="UniProtKB-KW"/>
</dbReference>
<evidence type="ECO:0000256" key="1">
    <source>
        <dbReference type="ARBA" id="ARBA00008455"/>
    </source>
</evidence>
<dbReference type="AlphaFoldDB" id="A0A3Q1JEX9"/>
<dbReference type="Pfam" id="PF08246">
    <property type="entry name" value="Inhibitor_I29"/>
    <property type="match status" value="1"/>
</dbReference>
<dbReference type="SUPFAM" id="SSF54001">
    <property type="entry name" value="Cysteine proteinases"/>
    <property type="match status" value="1"/>
</dbReference>
<reference evidence="10" key="2">
    <citation type="submission" date="2025-08" db="UniProtKB">
        <authorList>
            <consortium name="Ensembl"/>
        </authorList>
    </citation>
    <scope>IDENTIFICATION</scope>
</reference>
<feature type="domain" description="Peptidase C1A papain C-terminal" evidence="8">
    <location>
        <begin position="149"/>
        <end position="359"/>
    </location>
</feature>
<evidence type="ECO:0000256" key="3">
    <source>
        <dbReference type="ARBA" id="ARBA00022801"/>
    </source>
</evidence>
<dbReference type="PROSITE" id="PS00640">
    <property type="entry name" value="THIOL_PROTEASE_ASN"/>
    <property type="match status" value="1"/>
</dbReference>
<dbReference type="InterPro" id="IPR013128">
    <property type="entry name" value="Peptidase_C1A"/>
</dbReference>
<dbReference type="InterPro" id="IPR000169">
    <property type="entry name" value="Pept_cys_AS"/>
</dbReference>
<evidence type="ECO:0000259" key="8">
    <source>
        <dbReference type="SMART" id="SM00645"/>
    </source>
</evidence>
<dbReference type="FunFam" id="3.90.70.10:FF:000006">
    <property type="entry name" value="Cathepsin S"/>
    <property type="match status" value="1"/>
</dbReference>